<feature type="signal peptide" evidence="1">
    <location>
        <begin position="1"/>
        <end position="19"/>
    </location>
</feature>
<organism evidence="2 3">
    <name type="scientific">Lophiostoma macrostomum CBS 122681</name>
    <dbReference type="NCBI Taxonomy" id="1314788"/>
    <lineage>
        <taxon>Eukaryota</taxon>
        <taxon>Fungi</taxon>
        <taxon>Dikarya</taxon>
        <taxon>Ascomycota</taxon>
        <taxon>Pezizomycotina</taxon>
        <taxon>Dothideomycetes</taxon>
        <taxon>Pleosporomycetidae</taxon>
        <taxon>Pleosporales</taxon>
        <taxon>Lophiostomataceae</taxon>
        <taxon>Lophiostoma</taxon>
    </lineage>
</organism>
<dbReference type="AlphaFoldDB" id="A0A6A6T2S2"/>
<sequence length="106" mass="11512">MHFPTLTLILTTLSVAASALDPRAAVPQRPPHTSCTSFLSTVTETRTRGQVNTETSTVLILQPTVTTIYQTITSLATYVTTEDERTRTRTRTETVSQCVVGLQSAA</sequence>
<keyword evidence="3" id="KW-1185">Reference proteome</keyword>
<name>A0A6A6T2S2_9PLEO</name>
<keyword evidence="1" id="KW-0732">Signal</keyword>
<evidence type="ECO:0000313" key="3">
    <source>
        <dbReference type="Proteomes" id="UP000799324"/>
    </source>
</evidence>
<protein>
    <submittedName>
        <fullName evidence="2">Uncharacterized protein</fullName>
    </submittedName>
</protein>
<dbReference type="OrthoDB" id="3799580at2759"/>
<dbReference type="Proteomes" id="UP000799324">
    <property type="component" value="Unassembled WGS sequence"/>
</dbReference>
<proteinExistence type="predicted"/>
<evidence type="ECO:0000256" key="1">
    <source>
        <dbReference type="SAM" id="SignalP"/>
    </source>
</evidence>
<dbReference type="EMBL" id="MU004378">
    <property type="protein sequence ID" value="KAF2653607.1"/>
    <property type="molecule type" value="Genomic_DNA"/>
</dbReference>
<gene>
    <name evidence="2" type="ORF">K491DRAFT_694554</name>
</gene>
<feature type="chain" id="PRO_5025351570" evidence="1">
    <location>
        <begin position="20"/>
        <end position="106"/>
    </location>
</feature>
<evidence type="ECO:0000313" key="2">
    <source>
        <dbReference type="EMBL" id="KAF2653607.1"/>
    </source>
</evidence>
<accession>A0A6A6T2S2</accession>
<reference evidence="2" key="1">
    <citation type="journal article" date="2020" name="Stud. Mycol.">
        <title>101 Dothideomycetes genomes: a test case for predicting lifestyles and emergence of pathogens.</title>
        <authorList>
            <person name="Haridas S."/>
            <person name="Albert R."/>
            <person name="Binder M."/>
            <person name="Bloem J."/>
            <person name="Labutti K."/>
            <person name="Salamov A."/>
            <person name="Andreopoulos B."/>
            <person name="Baker S."/>
            <person name="Barry K."/>
            <person name="Bills G."/>
            <person name="Bluhm B."/>
            <person name="Cannon C."/>
            <person name="Castanera R."/>
            <person name="Culley D."/>
            <person name="Daum C."/>
            <person name="Ezra D."/>
            <person name="Gonzalez J."/>
            <person name="Henrissat B."/>
            <person name="Kuo A."/>
            <person name="Liang C."/>
            <person name="Lipzen A."/>
            <person name="Lutzoni F."/>
            <person name="Magnuson J."/>
            <person name="Mondo S."/>
            <person name="Nolan M."/>
            <person name="Ohm R."/>
            <person name="Pangilinan J."/>
            <person name="Park H.-J."/>
            <person name="Ramirez L."/>
            <person name="Alfaro M."/>
            <person name="Sun H."/>
            <person name="Tritt A."/>
            <person name="Yoshinaga Y."/>
            <person name="Zwiers L.-H."/>
            <person name="Turgeon B."/>
            <person name="Goodwin S."/>
            <person name="Spatafora J."/>
            <person name="Crous P."/>
            <person name="Grigoriev I."/>
        </authorList>
    </citation>
    <scope>NUCLEOTIDE SEQUENCE</scope>
    <source>
        <strain evidence="2">CBS 122681</strain>
    </source>
</reference>